<evidence type="ECO:0000256" key="8">
    <source>
        <dbReference type="SAM" id="Phobius"/>
    </source>
</evidence>
<dbReference type="PANTHER" id="PTHR30472:SF24">
    <property type="entry name" value="FERRIC ENTEROBACTIN TRANSPORT SYSTEM PERMEASE PROTEIN FEPG"/>
    <property type="match status" value="1"/>
</dbReference>
<evidence type="ECO:0000256" key="3">
    <source>
        <dbReference type="ARBA" id="ARBA00022448"/>
    </source>
</evidence>
<dbReference type="InterPro" id="IPR037294">
    <property type="entry name" value="ABC_BtuC-like"/>
</dbReference>
<evidence type="ECO:0000256" key="7">
    <source>
        <dbReference type="ARBA" id="ARBA00023136"/>
    </source>
</evidence>
<evidence type="ECO:0000256" key="6">
    <source>
        <dbReference type="ARBA" id="ARBA00022989"/>
    </source>
</evidence>
<accession>A0A4U2PQ55</accession>
<feature type="transmembrane region" description="Helical" evidence="8">
    <location>
        <begin position="180"/>
        <end position="204"/>
    </location>
</feature>
<protein>
    <submittedName>
        <fullName evidence="9">Iron ABC transporter permease</fullName>
    </submittedName>
</protein>
<evidence type="ECO:0000256" key="5">
    <source>
        <dbReference type="ARBA" id="ARBA00022692"/>
    </source>
</evidence>
<evidence type="ECO:0000256" key="2">
    <source>
        <dbReference type="ARBA" id="ARBA00007935"/>
    </source>
</evidence>
<evidence type="ECO:0000256" key="4">
    <source>
        <dbReference type="ARBA" id="ARBA00022475"/>
    </source>
</evidence>
<dbReference type="CDD" id="cd06550">
    <property type="entry name" value="TM_ABC_iron-siderophores_like"/>
    <property type="match status" value="1"/>
</dbReference>
<keyword evidence="7 8" id="KW-0472">Membrane</keyword>
<gene>
    <name evidence="9" type="ORF">C1I60_17960</name>
</gene>
<dbReference type="Gene3D" id="1.10.3470.10">
    <property type="entry name" value="ABC transporter involved in vitamin B12 uptake, BtuC"/>
    <property type="match status" value="1"/>
</dbReference>
<evidence type="ECO:0000256" key="1">
    <source>
        <dbReference type="ARBA" id="ARBA00004651"/>
    </source>
</evidence>
<comment type="caution">
    <text evidence="9">The sequence shown here is derived from an EMBL/GenBank/DDBJ whole genome shotgun (WGS) entry which is preliminary data.</text>
</comment>
<keyword evidence="4" id="KW-1003">Cell membrane</keyword>
<comment type="subcellular location">
    <subcellularLocation>
        <location evidence="1">Cell membrane</location>
        <topology evidence="1">Multi-pass membrane protein</topology>
    </subcellularLocation>
</comment>
<keyword evidence="3" id="KW-0813">Transport</keyword>
<feature type="transmembrane region" description="Helical" evidence="8">
    <location>
        <begin position="38"/>
        <end position="59"/>
    </location>
</feature>
<comment type="similarity">
    <text evidence="2">Belongs to the binding-protein-dependent transport system permease family. FecCD subfamily.</text>
</comment>
<keyword evidence="6 8" id="KW-1133">Transmembrane helix</keyword>
<feature type="transmembrane region" description="Helical" evidence="8">
    <location>
        <begin position="93"/>
        <end position="114"/>
    </location>
</feature>
<dbReference type="Pfam" id="PF01032">
    <property type="entry name" value="FecCD"/>
    <property type="match status" value="1"/>
</dbReference>
<dbReference type="GO" id="GO:0005886">
    <property type="term" value="C:plasma membrane"/>
    <property type="evidence" value="ECO:0007669"/>
    <property type="project" value="UniProtKB-SubCell"/>
</dbReference>
<feature type="transmembrane region" description="Helical" evidence="8">
    <location>
        <begin position="307"/>
        <end position="325"/>
    </location>
</feature>
<proteinExistence type="inferred from homology"/>
<feature type="transmembrane region" description="Helical" evidence="8">
    <location>
        <begin position="270"/>
        <end position="295"/>
    </location>
</feature>
<reference evidence="9 10" key="1">
    <citation type="submission" date="2018-01" db="EMBL/GenBank/DDBJ databases">
        <title>Bacillales members from the olive rhizosphere are effective biological control agents against Verticillium dahliae.</title>
        <authorList>
            <person name="Gomez-Lama C."/>
            <person name="Legarda G."/>
            <person name="Ruano-Rosa D."/>
            <person name="Pizarro-Tobias P."/>
            <person name="Valverde-Corredor A."/>
            <person name="Niqui J.L."/>
            <person name="Trivino J.C."/>
            <person name="Roca A."/>
            <person name="Mercado-Blanco J."/>
        </authorList>
    </citation>
    <scope>NUCLEOTIDE SEQUENCE [LARGE SCALE GENOMIC DNA]</scope>
    <source>
        <strain evidence="9 10">PIC167</strain>
    </source>
</reference>
<dbReference type="AlphaFoldDB" id="A0A4U2PQ55"/>
<dbReference type="PANTHER" id="PTHR30472">
    <property type="entry name" value="FERRIC ENTEROBACTIN TRANSPORT SYSTEM PERMEASE PROTEIN"/>
    <property type="match status" value="1"/>
</dbReference>
<name>A0A4U2PQ55_9BACL</name>
<dbReference type="EMBL" id="PNXQ01000016">
    <property type="protein sequence ID" value="TKH41285.1"/>
    <property type="molecule type" value="Genomic_DNA"/>
</dbReference>
<dbReference type="RefSeq" id="WP_137062967.1">
    <property type="nucleotide sequence ID" value="NZ_PNXQ01000016.1"/>
</dbReference>
<dbReference type="GO" id="GO:0022857">
    <property type="term" value="F:transmembrane transporter activity"/>
    <property type="evidence" value="ECO:0007669"/>
    <property type="project" value="InterPro"/>
</dbReference>
<dbReference type="GO" id="GO:0033214">
    <property type="term" value="P:siderophore-iron import into cell"/>
    <property type="evidence" value="ECO:0007669"/>
    <property type="project" value="TreeGrafter"/>
</dbReference>
<feature type="transmembrane region" description="Helical" evidence="8">
    <location>
        <begin position="149"/>
        <end position="168"/>
    </location>
</feature>
<evidence type="ECO:0000313" key="10">
    <source>
        <dbReference type="Proteomes" id="UP000308114"/>
    </source>
</evidence>
<evidence type="ECO:0000313" key="9">
    <source>
        <dbReference type="EMBL" id="TKH41285.1"/>
    </source>
</evidence>
<feature type="transmembrane region" description="Helical" evidence="8">
    <location>
        <begin position="123"/>
        <end position="143"/>
    </location>
</feature>
<feature type="transmembrane region" description="Helical" evidence="8">
    <location>
        <begin position="224"/>
        <end position="242"/>
    </location>
</feature>
<dbReference type="InterPro" id="IPR000522">
    <property type="entry name" value="ABC_transptr_permease_BtuC"/>
</dbReference>
<feature type="transmembrane region" description="Helical" evidence="8">
    <location>
        <begin position="332"/>
        <end position="357"/>
    </location>
</feature>
<dbReference type="Proteomes" id="UP000308114">
    <property type="component" value="Unassembled WGS sequence"/>
</dbReference>
<dbReference type="FunFam" id="1.10.3470.10:FF:000001">
    <property type="entry name" value="Vitamin B12 ABC transporter permease BtuC"/>
    <property type="match status" value="1"/>
</dbReference>
<sequence length="363" mass="38699">MKRVILKHGTGRDDMNAKRYVTLRSRSGRFHIQLEKKALWMMCGLALALLIIGVISVGWGDTYVHPWEVLRAIWGRGSGDYDFILYRLRFPRALTGVLVGAALGIAGAVLQGIIRNPLASPDILGITGGASVAAVTFIAYGGAVLSIQWLPVAAVAGALVVSLLVYTLAWKDGVTPIRLVLVGIGLASAMSSITTLLLVMSSSFTAGKAYIWLTGSVYGASWNNVYTMLIAIVICTPLVLYFSRSLNTQELGDDVATGLGVEVQRHRVMLLLLSVILAGTAVAVAGAIGFVGLIAPHIARRLVGRSMGSLTLVSALVGGLLVYLADLLARTVFYPIDIPAGIFTAGVGAPFFLYLLLQRRNQY</sequence>
<dbReference type="SUPFAM" id="SSF81345">
    <property type="entry name" value="ABC transporter involved in vitamin B12 uptake, BtuC"/>
    <property type="match status" value="1"/>
</dbReference>
<organism evidence="9 10">
    <name type="scientific">Paenibacillus terrae</name>
    <dbReference type="NCBI Taxonomy" id="159743"/>
    <lineage>
        <taxon>Bacteria</taxon>
        <taxon>Bacillati</taxon>
        <taxon>Bacillota</taxon>
        <taxon>Bacilli</taxon>
        <taxon>Bacillales</taxon>
        <taxon>Paenibacillaceae</taxon>
        <taxon>Paenibacillus</taxon>
    </lineage>
</organism>
<keyword evidence="5 8" id="KW-0812">Transmembrane</keyword>